<comment type="caution">
    <text evidence="13">The sequence shown here is derived from an EMBL/GenBank/DDBJ whole genome shotgun (WGS) entry which is preliminary data.</text>
</comment>
<evidence type="ECO:0000256" key="5">
    <source>
        <dbReference type="ARBA" id="ARBA00022723"/>
    </source>
</evidence>
<dbReference type="EC" id="2.3.2.27" evidence="11"/>
<comment type="domain">
    <text evidence="11">The RING-type zinc finger domain is responsible for E3 ligase activity.</text>
</comment>
<keyword evidence="5 11" id="KW-0479">Metal-binding</keyword>
<dbReference type="SUPFAM" id="SSF57850">
    <property type="entry name" value="RING/U-box"/>
    <property type="match status" value="1"/>
</dbReference>
<dbReference type="GO" id="GO:0006511">
    <property type="term" value="P:ubiquitin-dependent protein catabolic process"/>
    <property type="evidence" value="ECO:0007669"/>
    <property type="project" value="UniProtKB-UniRule"/>
</dbReference>
<evidence type="ECO:0000256" key="8">
    <source>
        <dbReference type="ARBA" id="ARBA00022833"/>
    </source>
</evidence>
<reference evidence="13 14" key="1">
    <citation type="journal article" date="2023" name="Hortic Res">
        <title>Pangenome of water caltrop reveals structural variations and asymmetric subgenome divergence after allopolyploidization.</title>
        <authorList>
            <person name="Zhang X."/>
            <person name="Chen Y."/>
            <person name="Wang L."/>
            <person name="Yuan Y."/>
            <person name="Fang M."/>
            <person name="Shi L."/>
            <person name="Lu R."/>
            <person name="Comes H.P."/>
            <person name="Ma Y."/>
            <person name="Chen Y."/>
            <person name="Huang G."/>
            <person name="Zhou Y."/>
            <person name="Zheng Z."/>
            <person name="Qiu Y."/>
        </authorList>
    </citation>
    <scope>NUCLEOTIDE SEQUENCE [LARGE SCALE GENOMIC DNA]</scope>
    <source>
        <strain evidence="13">F231</strain>
    </source>
</reference>
<feature type="transmembrane region" description="Helical" evidence="11">
    <location>
        <begin position="239"/>
        <end position="259"/>
    </location>
</feature>
<keyword evidence="11" id="KW-0812">Transmembrane</keyword>
<dbReference type="Gene3D" id="3.30.40.10">
    <property type="entry name" value="Zinc/RING finger domain, C3HC4 (zinc finger)"/>
    <property type="match status" value="1"/>
</dbReference>
<dbReference type="EMBL" id="JAXQNO010000012">
    <property type="protein sequence ID" value="KAK4787111.1"/>
    <property type="molecule type" value="Genomic_DNA"/>
</dbReference>
<evidence type="ECO:0000256" key="9">
    <source>
        <dbReference type="ARBA" id="ARBA00023136"/>
    </source>
</evidence>
<keyword evidence="4 11" id="KW-0808">Transferase</keyword>
<comment type="subcellular location">
    <subcellularLocation>
        <location evidence="2">Endomembrane system</location>
    </subcellularLocation>
    <subcellularLocation>
        <location evidence="11">Endoplasmic reticulum membrane</location>
        <topology evidence="11">Single-pass type IV membrane protein</topology>
    </subcellularLocation>
</comment>
<dbReference type="InterPro" id="IPR018957">
    <property type="entry name" value="Znf_C3HC4_RING-type"/>
</dbReference>
<dbReference type="Pfam" id="PF00097">
    <property type="entry name" value="zf-C3HC4"/>
    <property type="match status" value="1"/>
</dbReference>
<dbReference type="PROSITE" id="PS50089">
    <property type="entry name" value="ZF_RING_2"/>
    <property type="match status" value="1"/>
</dbReference>
<sequence>MALEQQYIEEEVATHCSDTINASQLTDWKSASAAASDSEGSQSAGFDCNICLETVQDPVVTLCGHLYCWPCIHKWLEVQGASASRKEDPEPRRCPVCKAELCASALVPLYGPGRTSKPSKFKHHAKQHLGIGIPRRPFCLEPQSRSQIQSPDQMQPAVYHPSELNMPSPSTMISFGGTAASVLDPLVGMIGEMTLARLSNGSETGFHAYSSAYHLAGSSSPRLRRHMVQADESLSRICFFLFCCVAVQHILSAAASILLPRSLDRNDNYGLQALITGGTVPSSTMRS</sequence>
<evidence type="ECO:0000313" key="14">
    <source>
        <dbReference type="Proteomes" id="UP001346149"/>
    </source>
</evidence>
<evidence type="ECO:0000256" key="11">
    <source>
        <dbReference type="RuleBase" id="RU369090"/>
    </source>
</evidence>
<keyword evidence="8 11" id="KW-0862">Zinc</keyword>
<dbReference type="SMART" id="SM00184">
    <property type="entry name" value="RING"/>
    <property type="match status" value="1"/>
</dbReference>
<dbReference type="PANTHER" id="PTHR12313">
    <property type="entry name" value="E3 UBIQUITIN-PROTEIN LIGASE RNF5-RELATED"/>
    <property type="match status" value="1"/>
</dbReference>
<comment type="catalytic activity">
    <reaction evidence="1 11">
        <text>S-ubiquitinyl-[E2 ubiquitin-conjugating enzyme]-L-cysteine + [acceptor protein]-L-lysine = [E2 ubiquitin-conjugating enzyme]-L-cysteine + N(6)-ubiquitinyl-[acceptor protein]-L-lysine.</text>
        <dbReference type="EC" id="2.3.2.27"/>
    </reaction>
</comment>
<dbReference type="Proteomes" id="UP001346149">
    <property type="component" value="Unassembled WGS sequence"/>
</dbReference>
<keyword evidence="6 10" id="KW-0863">Zinc-finger</keyword>
<evidence type="ECO:0000256" key="10">
    <source>
        <dbReference type="PROSITE-ProRule" id="PRU00175"/>
    </source>
</evidence>
<evidence type="ECO:0000313" key="13">
    <source>
        <dbReference type="EMBL" id="KAK4787111.1"/>
    </source>
</evidence>
<name>A0AAN7R4P5_TRANT</name>
<gene>
    <name evidence="13" type="ORF">SAY86_010944</name>
</gene>
<organism evidence="13 14">
    <name type="scientific">Trapa natans</name>
    <name type="common">Water chestnut</name>
    <dbReference type="NCBI Taxonomy" id="22666"/>
    <lineage>
        <taxon>Eukaryota</taxon>
        <taxon>Viridiplantae</taxon>
        <taxon>Streptophyta</taxon>
        <taxon>Embryophyta</taxon>
        <taxon>Tracheophyta</taxon>
        <taxon>Spermatophyta</taxon>
        <taxon>Magnoliopsida</taxon>
        <taxon>eudicotyledons</taxon>
        <taxon>Gunneridae</taxon>
        <taxon>Pentapetalae</taxon>
        <taxon>rosids</taxon>
        <taxon>malvids</taxon>
        <taxon>Myrtales</taxon>
        <taxon>Lythraceae</taxon>
        <taxon>Trapa</taxon>
    </lineage>
</organism>
<evidence type="ECO:0000256" key="2">
    <source>
        <dbReference type="ARBA" id="ARBA00004308"/>
    </source>
</evidence>
<dbReference type="InterPro" id="IPR013083">
    <property type="entry name" value="Znf_RING/FYVE/PHD"/>
</dbReference>
<dbReference type="GO" id="GO:0008270">
    <property type="term" value="F:zinc ion binding"/>
    <property type="evidence" value="ECO:0007669"/>
    <property type="project" value="UniProtKB-KW"/>
</dbReference>
<feature type="domain" description="RING-type" evidence="12">
    <location>
        <begin position="48"/>
        <end position="98"/>
    </location>
</feature>
<dbReference type="InterPro" id="IPR001841">
    <property type="entry name" value="Znf_RING"/>
</dbReference>
<dbReference type="AlphaFoldDB" id="A0AAN7R4P5"/>
<dbReference type="InterPro" id="IPR045103">
    <property type="entry name" value="RNF5/RNF185-like"/>
</dbReference>
<evidence type="ECO:0000256" key="1">
    <source>
        <dbReference type="ARBA" id="ARBA00000900"/>
    </source>
</evidence>
<keyword evidence="11" id="KW-1133">Transmembrane helix</keyword>
<keyword evidence="7 11" id="KW-0833">Ubl conjugation pathway</keyword>
<keyword evidence="9 11" id="KW-0472">Membrane</keyword>
<dbReference type="InterPro" id="IPR017907">
    <property type="entry name" value="Znf_RING_CS"/>
</dbReference>
<dbReference type="GO" id="GO:0005789">
    <property type="term" value="C:endoplasmic reticulum membrane"/>
    <property type="evidence" value="ECO:0007669"/>
    <property type="project" value="UniProtKB-SubCell"/>
</dbReference>
<keyword evidence="14" id="KW-1185">Reference proteome</keyword>
<evidence type="ECO:0000256" key="6">
    <source>
        <dbReference type="ARBA" id="ARBA00022771"/>
    </source>
</evidence>
<keyword evidence="11" id="KW-0256">Endoplasmic reticulum</keyword>
<protein>
    <recommendedName>
        <fullName evidence="11">E3 ubiquitin-protein ligase RMA</fullName>
        <ecNumber evidence="11">2.3.2.27</ecNumber>
    </recommendedName>
    <alternativeName>
        <fullName evidence="11">Protein RING membrane-anchor</fullName>
    </alternativeName>
    <alternativeName>
        <fullName evidence="11">RING-type E3 ubiquitin transferase RMA</fullName>
    </alternativeName>
</protein>
<comment type="pathway">
    <text evidence="3 11">Protein modification; protein ubiquitination.</text>
</comment>
<evidence type="ECO:0000256" key="4">
    <source>
        <dbReference type="ARBA" id="ARBA00022679"/>
    </source>
</evidence>
<comment type="function">
    <text evidence="11">E3 ubiquitin-protein ligase.</text>
</comment>
<evidence type="ECO:0000259" key="12">
    <source>
        <dbReference type="PROSITE" id="PS50089"/>
    </source>
</evidence>
<dbReference type="GO" id="GO:0061630">
    <property type="term" value="F:ubiquitin protein ligase activity"/>
    <property type="evidence" value="ECO:0007669"/>
    <property type="project" value="UniProtKB-UniRule"/>
</dbReference>
<evidence type="ECO:0000256" key="7">
    <source>
        <dbReference type="ARBA" id="ARBA00022786"/>
    </source>
</evidence>
<accession>A0AAN7R4P5</accession>
<dbReference type="PROSITE" id="PS00518">
    <property type="entry name" value="ZF_RING_1"/>
    <property type="match status" value="1"/>
</dbReference>
<evidence type="ECO:0000256" key="3">
    <source>
        <dbReference type="ARBA" id="ARBA00004906"/>
    </source>
</evidence>
<proteinExistence type="predicted"/>